<protein>
    <recommendedName>
        <fullName evidence="4">Waxy</fullName>
    </recommendedName>
</protein>
<gene>
    <name evidence="2" type="ORF">LTR24_001834</name>
</gene>
<keyword evidence="3" id="KW-1185">Reference proteome</keyword>
<evidence type="ECO:0000313" key="2">
    <source>
        <dbReference type="EMBL" id="KAK5098515.1"/>
    </source>
</evidence>
<feature type="region of interest" description="Disordered" evidence="1">
    <location>
        <begin position="72"/>
        <end position="97"/>
    </location>
</feature>
<dbReference type="Proteomes" id="UP001345013">
    <property type="component" value="Unassembled WGS sequence"/>
</dbReference>
<name>A0ABR0KJK3_9EURO</name>
<reference evidence="2 3" key="1">
    <citation type="submission" date="2023-08" db="EMBL/GenBank/DDBJ databases">
        <title>Black Yeasts Isolated from many extreme environments.</title>
        <authorList>
            <person name="Coleine C."/>
            <person name="Stajich J.E."/>
            <person name="Selbmann L."/>
        </authorList>
    </citation>
    <scope>NUCLEOTIDE SEQUENCE [LARGE SCALE GENOMIC DNA]</scope>
    <source>
        <strain evidence="2 3">CCFEE 5885</strain>
    </source>
</reference>
<accession>A0ABR0KJK3</accession>
<sequence>MQAISIELNDGDTDLREGITINLEEIYNLKPEVKVAVIGRVRPQDWRSVRHQINHLFGLDSVECHASMTAPIEPAPTTTEMNNGPKPVQGIEKVPAT</sequence>
<evidence type="ECO:0000313" key="3">
    <source>
        <dbReference type="Proteomes" id="UP001345013"/>
    </source>
</evidence>
<evidence type="ECO:0000256" key="1">
    <source>
        <dbReference type="SAM" id="MobiDB-lite"/>
    </source>
</evidence>
<dbReference type="EMBL" id="JAVRRG010000014">
    <property type="protein sequence ID" value="KAK5098515.1"/>
    <property type="molecule type" value="Genomic_DNA"/>
</dbReference>
<organism evidence="2 3">
    <name type="scientific">Lithohypha guttulata</name>
    <dbReference type="NCBI Taxonomy" id="1690604"/>
    <lineage>
        <taxon>Eukaryota</taxon>
        <taxon>Fungi</taxon>
        <taxon>Dikarya</taxon>
        <taxon>Ascomycota</taxon>
        <taxon>Pezizomycotina</taxon>
        <taxon>Eurotiomycetes</taxon>
        <taxon>Chaetothyriomycetidae</taxon>
        <taxon>Chaetothyriales</taxon>
        <taxon>Trichomeriaceae</taxon>
        <taxon>Lithohypha</taxon>
    </lineage>
</organism>
<proteinExistence type="predicted"/>
<evidence type="ECO:0008006" key="4">
    <source>
        <dbReference type="Google" id="ProtNLM"/>
    </source>
</evidence>
<comment type="caution">
    <text evidence="2">The sequence shown here is derived from an EMBL/GenBank/DDBJ whole genome shotgun (WGS) entry which is preliminary data.</text>
</comment>